<reference evidence="2" key="1">
    <citation type="submission" date="2023-07" db="EMBL/GenBank/DDBJ databases">
        <title>Defluviimonas sediminis sp. nov., isolated from mangrove sediment.</title>
        <authorList>
            <person name="Liu L."/>
            <person name="Li J."/>
            <person name="Huang Y."/>
            <person name="Pan J."/>
            <person name="Li M."/>
        </authorList>
    </citation>
    <scope>NUCLEOTIDE SEQUENCE [LARGE SCALE GENOMIC DNA]</scope>
    <source>
        <strain evidence="2">FT324</strain>
    </source>
</reference>
<dbReference type="RefSeq" id="WP_261496789.1">
    <property type="nucleotide sequence ID" value="NZ_JAOCQF010000003.1"/>
</dbReference>
<proteinExistence type="predicted"/>
<keyword evidence="2" id="KW-1185">Reference proteome</keyword>
<accession>A0ABT2NTQ5</accession>
<evidence type="ECO:0000313" key="2">
    <source>
        <dbReference type="Proteomes" id="UP001205601"/>
    </source>
</evidence>
<dbReference type="EMBL" id="JAOCQF010000003">
    <property type="protein sequence ID" value="MCT8330890.1"/>
    <property type="molecule type" value="Genomic_DNA"/>
</dbReference>
<comment type="caution">
    <text evidence="1">The sequence shown here is derived from an EMBL/GenBank/DDBJ whole genome shotgun (WGS) entry which is preliminary data.</text>
</comment>
<sequence length="232" mass="25982">MDRLFLLLLAAGFGLAFAMLLSRMVRADRNRREARARYLDACKSLLTERRTGEGTAGFPRLSGRYRGRLVDLQVMPDTLTFRKLPALWVMATLPEPLPLHATLDMMMRPTGLEPFSNFNTLPEQIALPPGYPEAATIRSDAAAALPPESLLRPHLGLFDDPRMKELILSPKGLRAVFLAEEADRTRYLIFRDAEMGAEQLDPARLEPVLDALIALREDIVTNRSPQSESRTA</sequence>
<organism evidence="1 2">
    <name type="scientific">Albidovulum sediminis</name>
    <dbReference type="NCBI Taxonomy" id="3066345"/>
    <lineage>
        <taxon>Bacteria</taxon>
        <taxon>Pseudomonadati</taxon>
        <taxon>Pseudomonadota</taxon>
        <taxon>Alphaproteobacteria</taxon>
        <taxon>Rhodobacterales</taxon>
        <taxon>Paracoccaceae</taxon>
        <taxon>Albidovulum</taxon>
    </lineage>
</organism>
<dbReference type="Proteomes" id="UP001205601">
    <property type="component" value="Unassembled WGS sequence"/>
</dbReference>
<protein>
    <submittedName>
        <fullName evidence="1">Uncharacterized protein</fullName>
    </submittedName>
</protein>
<gene>
    <name evidence="1" type="ORF">N5I32_15330</name>
</gene>
<evidence type="ECO:0000313" key="1">
    <source>
        <dbReference type="EMBL" id="MCT8330890.1"/>
    </source>
</evidence>
<name>A0ABT2NTQ5_9RHOB</name>